<proteinExistence type="predicted"/>
<evidence type="ECO:0000313" key="3">
    <source>
        <dbReference type="Proteomes" id="UP000789405"/>
    </source>
</evidence>
<dbReference type="Proteomes" id="UP000789405">
    <property type="component" value="Unassembled WGS sequence"/>
</dbReference>
<gene>
    <name evidence="2" type="ORF">DERYTH_LOCUS27274</name>
</gene>
<name>A0A9N9KD76_9GLOM</name>
<feature type="compositionally biased region" description="Polar residues" evidence="1">
    <location>
        <begin position="29"/>
        <end position="39"/>
    </location>
</feature>
<reference evidence="2" key="1">
    <citation type="submission" date="2021-06" db="EMBL/GenBank/DDBJ databases">
        <authorList>
            <person name="Kallberg Y."/>
            <person name="Tangrot J."/>
            <person name="Rosling A."/>
        </authorList>
    </citation>
    <scope>NUCLEOTIDE SEQUENCE</scope>
    <source>
        <strain evidence="2">MA453B</strain>
    </source>
</reference>
<evidence type="ECO:0000256" key="1">
    <source>
        <dbReference type="SAM" id="MobiDB-lite"/>
    </source>
</evidence>
<feature type="non-terminal residue" evidence="2">
    <location>
        <position position="45"/>
    </location>
</feature>
<keyword evidence="3" id="KW-1185">Reference proteome</keyword>
<evidence type="ECO:0000313" key="2">
    <source>
        <dbReference type="EMBL" id="CAG8822319.1"/>
    </source>
</evidence>
<sequence length="45" mass="4769">MNSNFQTHIPLSALQTNSAIQTCPDIYGSGNSHPNTLKKNPTLGG</sequence>
<feature type="region of interest" description="Disordered" evidence="1">
    <location>
        <begin position="26"/>
        <end position="45"/>
    </location>
</feature>
<comment type="caution">
    <text evidence="2">The sequence shown here is derived from an EMBL/GenBank/DDBJ whole genome shotgun (WGS) entry which is preliminary data.</text>
</comment>
<dbReference type="EMBL" id="CAJVPY010061946">
    <property type="protein sequence ID" value="CAG8822319.1"/>
    <property type="molecule type" value="Genomic_DNA"/>
</dbReference>
<accession>A0A9N9KD76</accession>
<dbReference type="AlphaFoldDB" id="A0A9N9KD76"/>
<organism evidence="2 3">
    <name type="scientific">Dentiscutata erythropus</name>
    <dbReference type="NCBI Taxonomy" id="1348616"/>
    <lineage>
        <taxon>Eukaryota</taxon>
        <taxon>Fungi</taxon>
        <taxon>Fungi incertae sedis</taxon>
        <taxon>Mucoromycota</taxon>
        <taxon>Glomeromycotina</taxon>
        <taxon>Glomeromycetes</taxon>
        <taxon>Diversisporales</taxon>
        <taxon>Gigasporaceae</taxon>
        <taxon>Dentiscutata</taxon>
    </lineage>
</organism>
<protein>
    <submittedName>
        <fullName evidence="2">25350_t:CDS:1</fullName>
    </submittedName>
</protein>